<dbReference type="Pfam" id="PF04542">
    <property type="entry name" value="Sigma70_r2"/>
    <property type="match status" value="1"/>
</dbReference>
<accession>A0ABU5QEL4</accession>
<feature type="domain" description="RNA polymerase sigma factor 70 region 4 type 2" evidence="6">
    <location>
        <begin position="127"/>
        <end position="175"/>
    </location>
</feature>
<dbReference type="SUPFAM" id="SSF88946">
    <property type="entry name" value="Sigma2 domain of RNA polymerase sigma factors"/>
    <property type="match status" value="1"/>
</dbReference>
<dbReference type="Gene3D" id="1.10.1740.10">
    <property type="match status" value="1"/>
</dbReference>
<protein>
    <submittedName>
        <fullName evidence="7">Sigma-70 family RNA polymerase sigma factor</fullName>
    </submittedName>
</protein>
<gene>
    <name evidence="7" type="ORF">VB248_19270</name>
</gene>
<dbReference type="PANTHER" id="PTHR43133">
    <property type="entry name" value="RNA POLYMERASE ECF-TYPE SIGMA FACTO"/>
    <property type="match status" value="1"/>
</dbReference>
<keyword evidence="3" id="KW-0731">Sigma factor</keyword>
<evidence type="ECO:0000256" key="3">
    <source>
        <dbReference type="ARBA" id="ARBA00023082"/>
    </source>
</evidence>
<dbReference type="InterPro" id="IPR039425">
    <property type="entry name" value="RNA_pol_sigma-70-like"/>
</dbReference>
<keyword evidence="4" id="KW-0804">Transcription</keyword>
<dbReference type="InterPro" id="IPR013249">
    <property type="entry name" value="RNA_pol_sigma70_r4_t2"/>
</dbReference>
<sequence length="196" mass="23251">MEHNNNHTALWKSFKEGDSQALGQLANSHYRVLYNYATKFTKDKELIKDCIQDLFLFLWDHREKLQSSPFVTIYLLKSLRNNLFKKLNQEKRNIADDLDTDLPISEGVNPESEIIELELFYENEAKLKSILTSLPKRQQEIIFLKFYEGLSIEEIAEIMEMNRQSASNLLHRSIQNLKQNWFLALYLFWVLGDFRN</sequence>
<evidence type="ECO:0000313" key="8">
    <source>
        <dbReference type="Proteomes" id="UP001302949"/>
    </source>
</evidence>
<dbReference type="InterPro" id="IPR036388">
    <property type="entry name" value="WH-like_DNA-bd_sf"/>
</dbReference>
<dbReference type="Proteomes" id="UP001302949">
    <property type="component" value="Unassembled WGS sequence"/>
</dbReference>
<evidence type="ECO:0000256" key="1">
    <source>
        <dbReference type="ARBA" id="ARBA00010641"/>
    </source>
</evidence>
<dbReference type="SUPFAM" id="SSF88659">
    <property type="entry name" value="Sigma3 and sigma4 domains of RNA polymerase sigma factors"/>
    <property type="match status" value="1"/>
</dbReference>
<reference evidence="7 8" key="1">
    <citation type="submission" date="2023-12" db="EMBL/GenBank/DDBJ databases">
        <title>Novel species of the genus Arcicella isolated from rivers.</title>
        <authorList>
            <person name="Lu H."/>
        </authorList>
    </citation>
    <scope>NUCLEOTIDE SEQUENCE [LARGE SCALE GENOMIC DNA]</scope>
    <source>
        <strain evidence="7 8">KCTC 23307</strain>
    </source>
</reference>
<comment type="caution">
    <text evidence="7">The sequence shown here is derived from an EMBL/GenBank/DDBJ whole genome shotgun (WGS) entry which is preliminary data.</text>
</comment>
<name>A0ABU5QEL4_9BACT</name>
<evidence type="ECO:0000313" key="7">
    <source>
        <dbReference type="EMBL" id="MEA5141303.1"/>
    </source>
</evidence>
<dbReference type="NCBIfam" id="TIGR02937">
    <property type="entry name" value="sigma70-ECF"/>
    <property type="match status" value="1"/>
</dbReference>
<dbReference type="EMBL" id="JAYFUM010000026">
    <property type="protein sequence ID" value="MEA5141303.1"/>
    <property type="molecule type" value="Genomic_DNA"/>
</dbReference>
<keyword evidence="2" id="KW-0805">Transcription regulation</keyword>
<dbReference type="InterPro" id="IPR014284">
    <property type="entry name" value="RNA_pol_sigma-70_dom"/>
</dbReference>
<evidence type="ECO:0000259" key="6">
    <source>
        <dbReference type="Pfam" id="PF08281"/>
    </source>
</evidence>
<evidence type="ECO:0000256" key="2">
    <source>
        <dbReference type="ARBA" id="ARBA00023015"/>
    </source>
</evidence>
<dbReference type="InterPro" id="IPR007627">
    <property type="entry name" value="RNA_pol_sigma70_r2"/>
</dbReference>
<dbReference type="PANTHER" id="PTHR43133:SF46">
    <property type="entry name" value="RNA POLYMERASE SIGMA-70 FACTOR ECF SUBFAMILY"/>
    <property type="match status" value="1"/>
</dbReference>
<feature type="domain" description="RNA polymerase sigma-70 region 2" evidence="5">
    <location>
        <begin position="25"/>
        <end position="92"/>
    </location>
</feature>
<dbReference type="InterPro" id="IPR013324">
    <property type="entry name" value="RNA_pol_sigma_r3/r4-like"/>
</dbReference>
<dbReference type="Gene3D" id="1.10.10.10">
    <property type="entry name" value="Winged helix-like DNA-binding domain superfamily/Winged helix DNA-binding domain"/>
    <property type="match status" value="1"/>
</dbReference>
<dbReference type="CDD" id="cd06171">
    <property type="entry name" value="Sigma70_r4"/>
    <property type="match status" value="1"/>
</dbReference>
<comment type="similarity">
    <text evidence="1">Belongs to the sigma-70 factor family. ECF subfamily.</text>
</comment>
<organism evidence="7 8">
    <name type="scientific">Arcicella rigui</name>
    <dbReference type="NCBI Taxonomy" id="797020"/>
    <lineage>
        <taxon>Bacteria</taxon>
        <taxon>Pseudomonadati</taxon>
        <taxon>Bacteroidota</taxon>
        <taxon>Cytophagia</taxon>
        <taxon>Cytophagales</taxon>
        <taxon>Flectobacillaceae</taxon>
        <taxon>Arcicella</taxon>
    </lineage>
</organism>
<dbReference type="Pfam" id="PF08281">
    <property type="entry name" value="Sigma70_r4_2"/>
    <property type="match status" value="1"/>
</dbReference>
<evidence type="ECO:0000256" key="4">
    <source>
        <dbReference type="ARBA" id="ARBA00023163"/>
    </source>
</evidence>
<dbReference type="RefSeq" id="WP_323298460.1">
    <property type="nucleotide sequence ID" value="NZ_JAYFUM010000026.1"/>
</dbReference>
<dbReference type="InterPro" id="IPR013325">
    <property type="entry name" value="RNA_pol_sigma_r2"/>
</dbReference>
<evidence type="ECO:0000259" key="5">
    <source>
        <dbReference type="Pfam" id="PF04542"/>
    </source>
</evidence>
<proteinExistence type="inferred from homology"/>
<keyword evidence="8" id="KW-1185">Reference proteome</keyword>